<name>A0A212JGG3_9BACT</name>
<sequence length="69" mass="8165">MIKMELDKEDLICLVNGFDLGYEIPPLARKCGTWTGGFVDEWNWDKDKLRKLTEEQLLEVYNECKNLKK</sequence>
<reference evidence="1" key="1">
    <citation type="submission" date="2016-04" db="EMBL/GenBank/DDBJ databases">
        <authorList>
            <person name="Evans L.H."/>
            <person name="Alamgir A."/>
            <person name="Owens N."/>
            <person name="Weber N.D."/>
            <person name="Virtaneva K."/>
            <person name="Barbian K."/>
            <person name="Babar A."/>
            <person name="Rosenke K."/>
        </authorList>
    </citation>
    <scope>NUCLEOTIDE SEQUENCE</scope>
    <source>
        <strain evidence="1">86-1</strain>
    </source>
</reference>
<accession>A0A212JGG3</accession>
<protein>
    <submittedName>
        <fullName evidence="1">Uncharacterized protein</fullName>
    </submittedName>
</protein>
<gene>
    <name evidence="1" type="ORF">KL86DYS1_12189</name>
</gene>
<evidence type="ECO:0000313" key="1">
    <source>
        <dbReference type="EMBL" id="SBV98501.1"/>
    </source>
</evidence>
<dbReference type="AlphaFoldDB" id="A0A212JGG3"/>
<dbReference type="RefSeq" id="WP_296940837.1">
    <property type="nucleotide sequence ID" value="NZ_LT599032.1"/>
</dbReference>
<organism evidence="1">
    <name type="scientific">uncultured Dysgonomonas sp</name>
    <dbReference type="NCBI Taxonomy" id="206096"/>
    <lineage>
        <taxon>Bacteria</taxon>
        <taxon>Pseudomonadati</taxon>
        <taxon>Bacteroidota</taxon>
        <taxon>Bacteroidia</taxon>
        <taxon>Bacteroidales</taxon>
        <taxon>Dysgonomonadaceae</taxon>
        <taxon>Dysgonomonas</taxon>
        <taxon>environmental samples</taxon>
    </lineage>
</organism>
<dbReference type="EMBL" id="FLUM01000001">
    <property type="protein sequence ID" value="SBV98501.1"/>
    <property type="molecule type" value="Genomic_DNA"/>
</dbReference>
<proteinExistence type="predicted"/>